<evidence type="ECO:0000259" key="16">
    <source>
        <dbReference type="Pfam" id="PF01529"/>
    </source>
</evidence>
<comment type="domain">
    <text evidence="14">The DHHC domain is required for palmitoyltransferase activity.</text>
</comment>
<evidence type="ECO:0000256" key="10">
    <source>
        <dbReference type="ARBA" id="ARBA00023288"/>
    </source>
</evidence>
<feature type="transmembrane region" description="Helical" evidence="14">
    <location>
        <begin position="21"/>
        <end position="40"/>
    </location>
</feature>
<evidence type="ECO:0000256" key="15">
    <source>
        <dbReference type="SAM" id="MobiDB-lite"/>
    </source>
</evidence>
<keyword evidence="10" id="KW-0449">Lipoprotein</keyword>
<evidence type="ECO:0000256" key="4">
    <source>
        <dbReference type="ARBA" id="ARBA00022692"/>
    </source>
</evidence>
<keyword evidence="6" id="KW-0333">Golgi apparatus</keyword>
<dbReference type="Ensembl" id="ENSOKIT00005027683.1">
    <property type="protein sequence ID" value="ENSOKIP00005026171.1"/>
    <property type="gene ID" value="ENSOKIG00005011304.1"/>
</dbReference>
<feature type="compositionally biased region" description="Polar residues" evidence="15">
    <location>
        <begin position="731"/>
        <end position="752"/>
    </location>
</feature>
<feature type="region of interest" description="Disordered" evidence="15">
    <location>
        <begin position="731"/>
        <end position="770"/>
    </location>
</feature>
<evidence type="ECO:0000256" key="8">
    <source>
        <dbReference type="ARBA" id="ARBA00023136"/>
    </source>
</evidence>
<evidence type="ECO:0000256" key="6">
    <source>
        <dbReference type="ARBA" id="ARBA00023034"/>
    </source>
</evidence>
<keyword evidence="9" id="KW-0564">Palmitate</keyword>
<evidence type="ECO:0000256" key="12">
    <source>
        <dbReference type="ARBA" id="ARBA00023463"/>
    </source>
</evidence>
<reference evidence="17" key="2">
    <citation type="submission" date="2025-09" db="UniProtKB">
        <authorList>
            <consortium name="Ensembl"/>
        </authorList>
    </citation>
    <scope>IDENTIFICATION</scope>
</reference>
<keyword evidence="8 14" id="KW-0472">Membrane</keyword>
<comment type="similarity">
    <text evidence="12">Belongs to the DHHC palmitoyltransferase family. ERF2/ZDHHC9 subfamily.</text>
</comment>
<feature type="transmembrane region" description="Helical" evidence="14">
    <location>
        <begin position="46"/>
        <end position="67"/>
    </location>
</feature>
<dbReference type="EC" id="2.3.1.225" evidence="14"/>
<feature type="compositionally biased region" description="Polar residues" evidence="15">
    <location>
        <begin position="331"/>
        <end position="354"/>
    </location>
</feature>
<comment type="catalytic activity">
    <reaction evidence="13">
        <text>L-cysteinyl-[protein] + hexadecanoyl-CoA = S-hexadecanoyl-L-cysteinyl-[protein] + CoA</text>
        <dbReference type="Rhea" id="RHEA:36683"/>
        <dbReference type="Rhea" id="RHEA-COMP:10131"/>
        <dbReference type="Rhea" id="RHEA-COMP:11032"/>
        <dbReference type="ChEBI" id="CHEBI:29950"/>
        <dbReference type="ChEBI" id="CHEBI:57287"/>
        <dbReference type="ChEBI" id="CHEBI:57379"/>
        <dbReference type="ChEBI" id="CHEBI:74151"/>
        <dbReference type="EC" id="2.3.1.225"/>
    </reaction>
    <physiologicalReaction direction="left-to-right" evidence="13">
        <dbReference type="Rhea" id="RHEA:36684"/>
    </physiologicalReaction>
</comment>
<keyword evidence="3 14" id="KW-0808">Transferase</keyword>
<feature type="region of interest" description="Disordered" evidence="15">
    <location>
        <begin position="586"/>
        <end position="697"/>
    </location>
</feature>
<name>A0A8C7FCR9_ONCKI</name>
<dbReference type="GO" id="GO:0019706">
    <property type="term" value="F:protein-cysteine S-palmitoyltransferase activity"/>
    <property type="evidence" value="ECO:0007669"/>
    <property type="project" value="UniProtKB-EC"/>
</dbReference>
<dbReference type="Pfam" id="PF01529">
    <property type="entry name" value="DHHC"/>
    <property type="match status" value="1"/>
</dbReference>
<evidence type="ECO:0000256" key="3">
    <source>
        <dbReference type="ARBA" id="ARBA00022679"/>
    </source>
</evidence>
<comment type="subcellular location">
    <subcellularLocation>
        <location evidence="2">Golgi apparatus membrane</location>
        <topology evidence="2">Multi-pass membrane protein</topology>
    </subcellularLocation>
    <subcellularLocation>
        <location evidence="1">Mitochondrion membrane</location>
        <topology evidence="1">Multi-pass membrane protein</topology>
    </subcellularLocation>
</comment>
<feature type="transmembrane region" description="Helical" evidence="14">
    <location>
        <begin position="148"/>
        <end position="172"/>
    </location>
</feature>
<feature type="compositionally biased region" description="Low complexity" evidence="15">
    <location>
        <begin position="600"/>
        <end position="611"/>
    </location>
</feature>
<dbReference type="PANTHER" id="PTHR12349">
    <property type="entry name" value="ANKYRIN REPEAT AND LEM DOMAIN-CONTAINING PROTEIN 2"/>
    <property type="match status" value="1"/>
</dbReference>
<feature type="region of interest" description="Disordered" evidence="15">
    <location>
        <begin position="526"/>
        <end position="573"/>
    </location>
</feature>
<evidence type="ECO:0000256" key="11">
    <source>
        <dbReference type="ARBA" id="ARBA00023315"/>
    </source>
</evidence>
<keyword evidence="11 14" id="KW-0012">Acyltransferase</keyword>
<dbReference type="AlphaFoldDB" id="A0A8C7FCR9"/>
<evidence type="ECO:0000256" key="7">
    <source>
        <dbReference type="ARBA" id="ARBA00023128"/>
    </source>
</evidence>
<feature type="region of interest" description="Disordered" evidence="15">
    <location>
        <begin position="331"/>
        <end position="357"/>
    </location>
</feature>
<dbReference type="InterPro" id="IPR001594">
    <property type="entry name" value="Palmitoyltrfase_DHHC"/>
</dbReference>
<evidence type="ECO:0000256" key="1">
    <source>
        <dbReference type="ARBA" id="ARBA00004225"/>
    </source>
</evidence>
<dbReference type="Proteomes" id="UP000694557">
    <property type="component" value="Unassembled WGS sequence"/>
</dbReference>
<proteinExistence type="inferred from homology"/>
<evidence type="ECO:0000256" key="9">
    <source>
        <dbReference type="ARBA" id="ARBA00023139"/>
    </source>
</evidence>
<feature type="compositionally biased region" description="Low complexity" evidence="15">
    <location>
        <begin position="547"/>
        <end position="557"/>
    </location>
</feature>
<dbReference type="GO" id="GO:0000139">
    <property type="term" value="C:Golgi membrane"/>
    <property type="evidence" value="ECO:0007669"/>
    <property type="project" value="UniProtKB-SubCell"/>
</dbReference>
<evidence type="ECO:0000313" key="18">
    <source>
        <dbReference type="Proteomes" id="UP000694557"/>
    </source>
</evidence>
<feature type="compositionally biased region" description="Low complexity" evidence="15">
    <location>
        <begin position="657"/>
        <end position="666"/>
    </location>
</feature>
<reference evidence="17" key="1">
    <citation type="submission" date="2025-08" db="UniProtKB">
        <authorList>
            <consortium name="Ensembl"/>
        </authorList>
    </citation>
    <scope>IDENTIFICATION</scope>
</reference>
<accession>A0A8C7FCR9</accession>
<keyword evidence="7" id="KW-0496">Mitochondrion</keyword>
<evidence type="ECO:0000313" key="17">
    <source>
        <dbReference type="Ensembl" id="ENSOKIP00005026171.1"/>
    </source>
</evidence>
<feature type="transmembrane region" description="Helical" evidence="14">
    <location>
        <begin position="184"/>
        <end position="206"/>
    </location>
</feature>
<dbReference type="PROSITE" id="PS50216">
    <property type="entry name" value="DHHC"/>
    <property type="match status" value="1"/>
</dbReference>
<evidence type="ECO:0000256" key="14">
    <source>
        <dbReference type="RuleBase" id="RU079119"/>
    </source>
</evidence>
<dbReference type="GeneTree" id="ENSGT00940000158044"/>
<keyword evidence="4 14" id="KW-0812">Transmembrane</keyword>
<feature type="domain" description="Palmitoyltransferase DHHC" evidence="16">
    <location>
        <begin position="102"/>
        <end position="222"/>
    </location>
</feature>
<keyword evidence="18" id="KW-1185">Reference proteome</keyword>
<evidence type="ECO:0000256" key="2">
    <source>
        <dbReference type="ARBA" id="ARBA00004653"/>
    </source>
</evidence>
<evidence type="ECO:0000256" key="13">
    <source>
        <dbReference type="ARBA" id="ARBA00047790"/>
    </source>
</evidence>
<protein>
    <recommendedName>
        <fullName evidence="14">Palmitoyltransferase</fullName>
        <ecNumber evidence="14">2.3.1.225</ecNumber>
    </recommendedName>
</protein>
<dbReference type="GO" id="GO:0031966">
    <property type="term" value="C:mitochondrial membrane"/>
    <property type="evidence" value="ECO:0007669"/>
    <property type="project" value="UniProtKB-SubCell"/>
</dbReference>
<sequence>MPNSVGKRFKPTKYIPVSTAATFLVGSTTLFFVFTCPWLTNTISPAVPLYNGVVFLFVLANFSMATFMDPGVFPKADEDEDKDDDFRAPLYKNVEIKGIQVRMKWCATCHFYRPPRCSHCSVCDNCVEDFDHHCPWVNNCIGRRNYRYFFLFLLSLSIHMVGVFSFGLLFVLHHMEQLGTLHTTVTLVVMCIAGLFFIPVMGLTGFHMVLVARGRTTNEQVTGKFRGGVNPFTRGCCGNIKYVLCAPLAPRYNGVDPRKKPPVSIQPPFIRPDLSDRQISIKVSNNGIHTSILQSKSKISLDGLAVDDKGLDTQPPLPPKAERYNQLKSQLTSSQGNNGQSMQNSSLSGKTHPSTPAMYKYRPSFGTIPKVHYHAAGEKIVMPDDHRKASAILEEGRCHVDYRSEPNLDLPDYRNAPLHRSFQSSPLQLDSYPINSSSLNLKQAHQRRDKGQLPVLQPETVTSTPYKSVFSPLSNRNSSLSYDSLLNPSISPATAAECMAHPGMPSMGSHSPYLPTKMCHVRGPEPQIQKQQVPPSFSPVDLSPVLGSRGMGMSRGRQSPQDRDLSPVRYDNLSKTIMASIQERKEMEEREKLQHHGGCSQAQSYAQAQDSGMFDSPTPPAYRGSRDNLMGVVSYGPRTPVLRSSGGSSLARAPRTSSSSLHTDSSMQGGRVPETPCRSPPHQPHHSPAKPQSPSYTHKKLSFIHALERTDSPRLGGPREAMMQSKVNGQTDCHLGPNSSSAQGTTLSPSRHSNVKKVTGVGGTTYEISV</sequence>
<dbReference type="PANTHER" id="PTHR12349:SF1">
    <property type="entry name" value="PALMITOYLTRANSFERASE ZDHHC8"/>
    <property type="match status" value="1"/>
</dbReference>
<evidence type="ECO:0000256" key="5">
    <source>
        <dbReference type="ARBA" id="ARBA00022989"/>
    </source>
</evidence>
<organism evidence="17 18">
    <name type="scientific">Oncorhynchus kisutch</name>
    <name type="common">Coho salmon</name>
    <name type="synonym">Salmo kisutch</name>
    <dbReference type="NCBI Taxonomy" id="8019"/>
    <lineage>
        <taxon>Eukaryota</taxon>
        <taxon>Metazoa</taxon>
        <taxon>Chordata</taxon>
        <taxon>Craniata</taxon>
        <taxon>Vertebrata</taxon>
        <taxon>Euteleostomi</taxon>
        <taxon>Actinopterygii</taxon>
        <taxon>Neopterygii</taxon>
        <taxon>Teleostei</taxon>
        <taxon>Protacanthopterygii</taxon>
        <taxon>Salmoniformes</taxon>
        <taxon>Salmonidae</taxon>
        <taxon>Salmoninae</taxon>
        <taxon>Oncorhynchus</taxon>
    </lineage>
</organism>
<keyword evidence="5 14" id="KW-1133">Transmembrane helix</keyword>
<gene>
    <name evidence="17" type="primary">ZDHHC8</name>
</gene>